<dbReference type="GO" id="GO:0045830">
    <property type="term" value="P:positive regulation of isotype switching"/>
    <property type="evidence" value="ECO:0007669"/>
    <property type="project" value="UniProtKB-ARBA"/>
</dbReference>
<accession>A0A8T3D194</accession>
<feature type="region of interest" description="Disordered" evidence="19">
    <location>
        <begin position="419"/>
        <end position="446"/>
    </location>
</feature>
<dbReference type="Pfam" id="PF09038">
    <property type="entry name" value="53-BP1_Tudor"/>
    <property type="match status" value="1"/>
</dbReference>
<reference evidence="21" key="1">
    <citation type="submission" date="2021-01" db="EMBL/GenBank/DDBJ databases">
        <authorList>
            <person name="Zahm M."/>
            <person name="Roques C."/>
            <person name="Cabau C."/>
            <person name="Klopp C."/>
            <person name="Donnadieu C."/>
            <person name="Jouanno E."/>
            <person name="Lampietro C."/>
            <person name="Louis A."/>
            <person name="Herpin A."/>
            <person name="Echchiki A."/>
            <person name="Berthelot C."/>
            <person name="Parey E."/>
            <person name="Roest-Crollius H."/>
            <person name="Braasch I."/>
            <person name="Postlethwait J."/>
            <person name="Bobe J."/>
            <person name="Montfort J."/>
            <person name="Bouchez O."/>
            <person name="Begum T."/>
            <person name="Mejri S."/>
            <person name="Adams A."/>
            <person name="Chen W.-J."/>
            <person name="Guiguen Y."/>
        </authorList>
    </citation>
    <scope>NUCLEOTIDE SEQUENCE</scope>
    <source>
        <tissue evidence="21">Blood</tissue>
    </source>
</reference>
<evidence type="ECO:0000256" key="18">
    <source>
        <dbReference type="ARBA" id="ARBA00073180"/>
    </source>
</evidence>
<feature type="compositionally biased region" description="Polar residues" evidence="19">
    <location>
        <begin position="324"/>
        <end position="342"/>
    </location>
</feature>
<evidence type="ECO:0000256" key="12">
    <source>
        <dbReference type="ARBA" id="ARBA00023125"/>
    </source>
</evidence>
<dbReference type="InterPro" id="IPR001357">
    <property type="entry name" value="BRCT_dom"/>
</dbReference>
<comment type="subcellular location">
    <subcellularLocation>
        <location evidence="2">Chromosome</location>
        <location evidence="2">Centromere</location>
        <location evidence="2">Kinetochore</location>
    </subcellularLocation>
    <subcellularLocation>
        <location evidence="1">Nucleus</location>
    </subcellularLocation>
</comment>
<feature type="compositionally biased region" description="Basic and acidic residues" evidence="19">
    <location>
        <begin position="549"/>
        <end position="566"/>
    </location>
</feature>
<dbReference type="Pfam" id="PF18428">
    <property type="entry name" value="BRCT_3"/>
    <property type="match status" value="1"/>
</dbReference>
<feature type="compositionally biased region" description="Polar residues" evidence="19">
    <location>
        <begin position="850"/>
        <end position="863"/>
    </location>
</feature>
<keyword evidence="15" id="KW-0234">DNA repair</keyword>
<dbReference type="CDD" id="cd17724">
    <property type="entry name" value="BRCT_p53bp1_rpt2"/>
    <property type="match status" value="1"/>
</dbReference>
<keyword evidence="10" id="KW-0832">Ubl conjugation</keyword>
<evidence type="ECO:0000256" key="5">
    <source>
        <dbReference type="ARBA" id="ARBA00022499"/>
    </source>
</evidence>
<gene>
    <name evidence="21" type="ORF">AGOR_G00166170</name>
</gene>
<dbReference type="FunFam" id="3.40.50.10190:FF:000005">
    <property type="entry name" value="Tumor suppressor p53-binding protein 1"/>
    <property type="match status" value="1"/>
</dbReference>
<dbReference type="FunFam" id="2.30.30.140:FF:000021">
    <property type="entry name" value="Tumor suppressor p53-binding protein 1"/>
    <property type="match status" value="1"/>
</dbReference>
<dbReference type="GO" id="GO:0035861">
    <property type="term" value="C:site of double-strand break"/>
    <property type="evidence" value="ECO:0007669"/>
    <property type="project" value="UniProtKB-ARBA"/>
</dbReference>
<keyword evidence="9" id="KW-0995">Kinetochore</keyword>
<evidence type="ECO:0000256" key="19">
    <source>
        <dbReference type="SAM" id="MobiDB-lite"/>
    </source>
</evidence>
<feature type="compositionally biased region" description="Polar residues" evidence="19">
    <location>
        <begin position="517"/>
        <end position="529"/>
    </location>
</feature>
<dbReference type="GO" id="GO:0042393">
    <property type="term" value="F:histone binding"/>
    <property type="evidence" value="ECO:0007669"/>
    <property type="project" value="TreeGrafter"/>
</dbReference>
<feature type="region of interest" description="Disordered" evidence="19">
    <location>
        <begin position="692"/>
        <end position="903"/>
    </location>
</feature>
<feature type="compositionally biased region" description="Polar residues" evidence="19">
    <location>
        <begin position="1276"/>
        <end position="1287"/>
    </location>
</feature>
<feature type="compositionally biased region" description="Polar residues" evidence="19">
    <location>
        <begin position="809"/>
        <end position="820"/>
    </location>
</feature>
<dbReference type="InterPro" id="IPR015125">
    <property type="entry name" value="53-BP1_Tudor"/>
</dbReference>
<feature type="compositionally biased region" description="Basic and acidic residues" evidence="19">
    <location>
        <begin position="1069"/>
        <end position="1078"/>
    </location>
</feature>
<evidence type="ECO:0000259" key="20">
    <source>
        <dbReference type="PROSITE" id="PS50172"/>
    </source>
</evidence>
<dbReference type="InterPro" id="IPR047249">
    <property type="entry name" value="BRCT_p53bp1-like_rpt1"/>
</dbReference>
<feature type="compositionally biased region" description="Polar residues" evidence="19">
    <location>
        <begin position="1091"/>
        <end position="1117"/>
    </location>
</feature>
<feature type="compositionally biased region" description="Polar residues" evidence="19">
    <location>
        <begin position="585"/>
        <end position="598"/>
    </location>
</feature>
<feature type="region of interest" description="Disordered" evidence="19">
    <location>
        <begin position="958"/>
        <end position="977"/>
    </location>
</feature>
<feature type="region of interest" description="Disordered" evidence="19">
    <location>
        <begin position="166"/>
        <end position="293"/>
    </location>
</feature>
<evidence type="ECO:0000256" key="16">
    <source>
        <dbReference type="ARBA" id="ARBA00023242"/>
    </source>
</evidence>
<evidence type="ECO:0000256" key="15">
    <source>
        <dbReference type="ARBA" id="ARBA00023204"/>
    </source>
</evidence>
<feature type="compositionally biased region" description="Polar residues" evidence="19">
    <location>
        <begin position="567"/>
        <end position="576"/>
    </location>
</feature>
<evidence type="ECO:0000256" key="6">
    <source>
        <dbReference type="ARBA" id="ARBA00022553"/>
    </source>
</evidence>
<feature type="compositionally biased region" description="Polar residues" evidence="19">
    <location>
        <begin position="613"/>
        <end position="655"/>
    </location>
</feature>
<dbReference type="PANTHER" id="PTHR15321:SF3">
    <property type="entry name" value="TP53-BINDING PROTEIN 1"/>
    <property type="match status" value="1"/>
</dbReference>
<feature type="compositionally biased region" description="Gly residues" evidence="19">
    <location>
        <begin position="793"/>
        <end position="806"/>
    </location>
</feature>
<proteinExistence type="predicted"/>
<keyword evidence="8" id="KW-0227">DNA damage</keyword>
<keyword evidence="3" id="KW-0158">Chromosome</keyword>
<dbReference type="GO" id="GO:0003677">
    <property type="term" value="F:DNA binding"/>
    <property type="evidence" value="ECO:0007669"/>
    <property type="project" value="UniProtKB-KW"/>
</dbReference>
<evidence type="ECO:0000313" key="21">
    <source>
        <dbReference type="EMBL" id="KAI1889752.1"/>
    </source>
</evidence>
<dbReference type="GO" id="GO:0045944">
    <property type="term" value="P:positive regulation of transcription by RNA polymerase II"/>
    <property type="evidence" value="ECO:0007669"/>
    <property type="project" value="TreeGrafter"/>
</dbReference>
<keyword evidence="17" id="KW-0137">Centromere</keyword>
<dbReference type="FunFam" id="2.30.30.30:FF:000019">
    <property type="entry name" value="Tumor suppressor p53-binding protein 1"/>
    <property type="match status" value="1"/>
</dbReference>
<evidence type="ECO:0000256" key="2">
    <source>
        <dbReference type="ARBA" id="ARBA00004629"/>
    </source>
</evidence>
<dbReference type="PROSITE" id="PS50172">
    <property type="entry name" value="BRCT"/>
    <property type="match status" value="2"/>
</dbReference>
<dbReference type="InterPro" id="IPR047252">
    <property type="entry name" value="TP53BP1-like"/>
</dbReference>
<keyword evidence="12" id="KW-0238">DNA-binding</keyword>
<feature type="region of interest" description="Disordered" evidence="19">
    <location>
        <begin position="49"/>
        <end position="96"/>
    </location>
</feature>
<dbReference type="FunFam" id="3.40.50.10190:FF:000003">
    <property type="entry name" value="Tumor suppressor p53-binding protein 1"/>
    <property type="match status" value="1"/>
</dbReference>
<comment type="caution">
    <text evidence="21">The sequence shown here is derived from an EMBL/GenBank/DDBJ whole genome shotgun (WGS) entry which is preliminary data.</text>
</comment>
<feature type="region of interest" description="Disordered" evidence="19">
    <location>
        <begin position="513"/>
        <end position="655"/>
    </location>
</feature>
<organism evidence="21 22">
    <name type="scientific">Albula goreensis</name>
    <dbReference type="NCBI Taxonomy" id="1534307"/>
    <lineage>
        <taxon>Eukaryota</taxon>
        <taxon>Metazoa</taxon>
        <taxon>Chordata</taxon>
        <taxon>Craniata</taxon>
        <taxon>Vertebrata</taxon>
        <taxon>Euteleostomi</taxon>
        <taxon>Actinopterygii</taxon>
        <taxon>Neopterygii</taxon>
        <taxon>Teleostei</taxon>
        <taxon>Albuliformes</taxon>
        <taxon>Albulidae</taxon>
        <taxon>Albula</taxon>
    </lineage>
</organism>
<dbReference type="OrthoDB" id="129353at2759"/>
<feature type="compositionally biased region" description="Acidic residues" evidence="19">
    <location>
        <begin position="711"/>
        <end position="724"/>
    </location>
</feature>
<dbReference type="GO" id="GO:0006303">
    <property type="term" value="P:double-strand break repair via nonhomologous end joining"/>
    <property type="evidence" value="ECO:0007669"/>
    <property type="project" value="UniProtKB-ARBA"/>
</dbReference>
<dbReference type="GO" id="GO:0000077">
    <property type="term" value="P:DNA damage checkpoint signaling"/>
    <property type="evidence" value="ECO:0007669"/>
    <property type="project" value="TreeGrafter"/>
</dbReference>
<dbReference type="SUPFAM" id="SSF63748">
    <property type="entry name" value="Tudor/PWWP/MBT"/>
    <property type="match status" value="2"/>
</dbReference>
<feature type="compositionally biased region" description="Polar residues" evidence="19">
    <location>
        <begin position="828"/>
        <end position="842"/>
    </location>
</feature>
<feature type="compositionally biased region" description="Basic residues" evidence="19">
    <location>
        <begin position="1634"/>
        <end position="1646"/>
    </location>
</feature>
<feature type="compositionally biased region" description="Polar residues" evidence="19">
    <location>
        <begin position="390"/>
        <end position="401"/>
    </location>
</feature>
<dbReference type="InterPro" id="IPR014722">
    <property type="entry name" value="Rib_uL2_dom2"/>
</dbReference>
<protein>
    <recommendedName>
        <fullName evidence="18">TP53-binding protein 1</fullName>
    </recommendedName>
</protein>
<evidence type="ECO:0000256" key="10">
    <source>
        <dbReference type="ARBA" id="ARBA00022843"/>
    </source>
</evidence>
<evidence type="ECO:0000256" key="13">
    <source>
        <dbReference type="ARBA" id="ARBA00023159"/>
    </source>
</evidence>
<evidence type="ECO:0000256" key="8">
    <source>
        <dbReference type="ARBA" id="ARBA00022763"/>
    </source>
</evidence>
<evidence type="ECO:0000313" key="22">
    <source>
        <dbReference type="Proteomes" id="UP000829720"/>
    </source>
</evidence>
<keyword evidence="5" id="KW-1017">Isopeptide bond</keyword>
<feature type="compositionally biased region" description="Basic and acidic residues" evidence="19">
    <location>
        <begin position="758"/>
        <end position="773"/>
    </location>
</feature>
<feature type="compositionally biased region" description="Polar residues" evidence="19">
    <location>
        <begin position="919"/>
        <end position="937"/>
    </location>
</feature>
<feature type="compositionally biased region" description="Polar residues" evidence="19">
    <location>
        <begin position="692"/>
        <end position="704"/>
    </location>
</feature>
<feature type="compositionally biased region" description="Polar residues" evidence="19">
    <location>
        <begin position="1430"/>
        <end position="1444"/>
    </location>
</feature>
<dbReference type="GO" id="GO:0000776">
    <property type="term" value="C:kinetochore"/>
    <property type="evidence" value="ECO:0007669"/>
    <property type="project" value="UniProtKB-KW"/>
</dbReference>
<feature type="compositionally biased region" description="Low complexity" evidence="19">
    <location>
        <begin position="1603"/>
        <end position="1618"/>
    </location>
</feature>
<feature type="compositionally biased region" description="Basic and acidic residues" evidence="19">
    <location>
        <begin position="1119"/>
        <end position="1132"/>
    </location>
</feature>
<dbReference type="GO" id="GO:2000042">
    <property type="term" value="P:negative regulation of double-strand break repair via homologous recombination"/>
    <property type="evidence" value="ECO:0007669"/>
    <property type="project" value="UniProtKB-ARBA"/>
</dbReference>
<keyword evidence="22" id="KW-1185">Reference proteome</keyword>
<dbReference type="InterPro" id="IPR047250">
    <property type="entry name" value="BRCT_p53bp1-like_rpt2"/>
</dbReference>
<evidence type="ECO:0000256" key="14">
    <source>
        <dbReference type="ARBA" id="ARBA00023163"/>
    </source>
</evidence>
<dbReference type="InterPro" id="IPR036420">
    <property type="entry name" value="BRCT_dom_sf"/>
</dbReference>
<feature type="region of interest" description="Disordered" evidence="19">
    <location>
        <begin position="989"/>
        <end position="1013"/>
    </location>
</feature>
<keyword evidence="4" id="KW-0488">Methylation</keyword>
<sequence length="1911" mass="205744">MDPGGSELESSLSQLDNPCLIVEDSQPDSAALEEDPDSSYHSLLARRLSNLQPTSPSPVLELISSPAGSRCSQSDSLANVVQSNTQQSPAPLDLGLSSARDEHSQVFEVCSPSNKKSDLTPLNRNCVVKEMDSDAGVDSTTQCAQSEGGTSQFGFLELSESQGLGCELGRKEESQAERARTPPKQAESQREAQQGAVQKASAAPSAGSQGRTCKRPEVSSSCSSEPLSGDRKEMSIQHLLHGQGSEVARELDDEEEDTDIVPSSQDDMFDAEKTGGGVDSTVTEPESHPLPSCTPANSLRLLHLSGQAILVQESLSQNSIEFVAPTQENLSQTPLIVPNSPTAREDEQADEPMDTSLPPDEPDGSHKREEEPMEMDQTPVQSKAEPKLQLTASTPASQHSTGLALEKSVSVPTLPELSHDIFVPTQSQETGSSSDKAETLRKKAAHKERHLTLETGVKHIPSQSQHNEVAESFQLELSALSENSSFVQQSREAEEGEDSQATQIEGLEALKEPAVSDSVTLHHSSQKQDNCLDREPKNISSVPKVFQVPERRSTSKLCDTSKEASSTKDNSSQGTCFESPKHKPTTQAMNVMNPTGNLNVMKASKKQDPVHTTCPSSSQQKVETIDLTRNSQEKNPSSSARSACVPNSSLSESQSMLPRAAYEDLETQDMIVEVQAKSPNLCIDSAASVVGSSQNSSQKHSNGAGSMGNELDIEEEDMDEEEKAEEATGQEGSGLCLSLSQSQAFSPEPMEEECSLPSKEKVNRKEQEKHSTGEESSSLALMVEESERISQQKGGGVVTSQIGGGVVSDCQSSQTLQKQLTPGDGTQEEASSSKNGTDSQSKGLKPTPDKLSQSVKEGTQSNKAADLRHPRGTGGPGTENSGSKSPSDSSGDIPFNFTLPKEGELIRPMANATPPLISQLKQTPRHSTPIGMSSFSERSAGDVTRETDMVASEITVEDSGEAMKGNLTSSDTAEPDGKLSLRMKLVTPVEEGSSGSEHFSLQKPALSEEEGTVSKVTTVVKAVTSPKPSPSVFSRVCEARRQVEAEEKALPSMPCTPSRGDLFSSPLSQERDSEREAPRSQGQRPKVLPRNSPSGELSASPQEEGTAPTSIAGSSAQERALRLSAQEKERAETLGVDGASLSTPVGEEGETNQLSGMAATSTPPRHRAVSQQTSFDMASVPSPPSRLRQRAVSQQTSFEATGPLYQASRGEPETPPPRAPPGQAVRRHMRIIREVRTTVTRIITDVYYENGQEVDRKVTEESEEPVVDCRVVENDISPSRTGSSMTSGDLADVSSFSSKTSSLQHSSSGASSGGPGATRRADFIAPSTRGAKSSSPRKGSGQQQRAHRGRGGSNGTEDRERIQGTQPLAPLTPRGRARRGRPPSRGALSRGAISLSRDSARGPPFSSSEDEPYTRVCAREGEGPPKRGTPSRSTVATLDSSPDTSGGGSSFVGLRVVAKWSSNGYFYSGCITRDMGDGRFRLLFDDSYECDVPGKDILLCDPIPVETEVTALSEDEYFSTGVVKGHKTEGSEFFYCVEKDGQRRWYGRMAVILSMEQGNRLREQYGLGPYEPATPLTKASDISLDNLVEGKRKRRGNVGGAETPSRSSSNSPRTPGPSGKRKLISSTDEEKTPAKRGRKSAGPRKGQRLDPCNTSGSGTDLPSDPNDLVETHGPLPTSASLFLGYAFLLTTSSERDRETNQLVSEEDECVQTAPYNKQYTESQLEAGGGFVLQEFNEGQCKAAYQSLLIADQHCRTRKYLLCLASGIPCVSHMWVRDCCHDNQLLNYRNYLLPAGVGLEDRIMEWHPRRSPFEALKVLLVFEEPSEFWANLLRLGGATSVCHHRADSNSPDFSADSLDLVVTNRSCPLSVLKRAASLDLPVLSPEWVIQSLISGQRQGYSSHDQFRHDYSP</sequence>
<dbReference type="Proteomes" id="UP000829720">
    <property type="component" value="Unassembled WGS sequence"/>
</dbReference>
<keyword evidence="6" id="KW-0597">Phosphoprotein</keyword>
<evidence type="ECO:0000256" key="4">
    <source>
        <dbReference type="ARBA" id="ARBA00022481"/>
    </source>
</evidence>
<feature type="domain" description="BRCT" evidence="20">
    <location>
        <begin position="1807"/>
        <end position="1895"/>
    </location>
</feature>
<dbReference type="GO" id="GO:0016604">
    <property type="term" value="C:nuclear body"/>
    <property type="evidence" value="ECO:0007669"/>
    <property type="project" value="UniProtKB-ARBA"/>
</dbReference>
<keyword evidence="11" id="KW-0805">Transcription regulation</keyword>
<evidence type="ECO:0000256" key="11">
    <source>
        <dbReference type="ARBA" id="ARBA00023015"/>
    </source>
</evidence>
<feature type="compositionally biased region" description="Polar residues" evidence="19">
    <location>
        <begin position="66"/>
        <end position="89"/>
    </location>
</feature>
<dbReference type="EMBL" id="JAERUA010000015">
    <property type="protein sequence ID" value="KAI1889752.1"/>
    <property type="molecule type" value="Genomic_DNA"/>
</dbReference>
<feature type="domain" description="BRCT" evidence="20">
    <location>
        <begin position="1677"/>
        <end position="1792"/>
    </location>
</feature>
<dbReference type="Gene3D" id="3.40.50.10190">
    <property type="entry name" value="BRCT domain"/>
    <property type="match status" value="2"/>
</dbReference>
<keyword evidence="14" id="KW-0804">Transcription</keyword>
<evidence type="ECO:0000256" key="9">
    <source>
        <dbReference type="ARBA" id="ARBA00022838"/>
    </source>
</evidence>
<dbReference type="CDD" id="cd20383">
    <property type="entry name" value="Tudor_53BP1"/>
    <property type="match status" value="1"/>
</dbReference>
<dbReference type="SUPFAM" id="SSF52113">
    <property type="entry name" value="BRCT domain"/>
    <property type="match status" value="2"/>
</dbReference>
<feature type="compositionally biased region" description="Basic and acidic residues" evidence="19">
    <location>
        <begin position="168"/>
        <end position="180"/>
    </location>
</feature>
<keyword evidence="13" id="KW-0010">Activator</keyword>
<keyword evidence="16" id="KW-0539">Nucleus</keyword>
<feature type="compositionally biased region" description="Polar residues" evidence="19">
    <location>
        <begin position="1151"/>
        <end position="1176"/>
    </location>
</feature>
<feature type="region of interest" description="Disordered" evidence="19">
    <location>
        <begin position="1045"/>
        <end position="1228"/>
    </location>
</feature>
<evidence type="ECO:0000256" key="3">
    <source>
        <dbReference type="ARBA" id="ARBA00022454"/>
    </source>
</evidence>
<evidence type="ECO:0000256" key="1">
    <source>
        <dbReference type="ARBA" id="ARBA00004123"/>
    </source>
</evidence>
<feature type="compositionally biased region" description="Low complexity" evidence="19">
    <location>
        <begin position="729"/>
        <end position="743"/>
    </location>
</feature>
<feature type="compositionally biased region" description="Polar residues" evidence="19">
    <location>
        <begin position="424"/>
        <end position="434"/>
    </location>
</feature>
<dbReference type="PANTHER" id="PTHR15321">
    <property type="entry name" value="TUMOR SUPPRESSOR P53-BINDING PROTEIN 1"/>
    <property type="match status" value="1"/>
</dbReference>
<feature type="compositionally biased region" description="Low complexity" evidence="19">
    <location>
        <begin position="1294"/>
        <end position="1310"/>
    </location>
</feature>
<feature type="region of interest" description="Disordered" evidence="19">
    <location>
        <begin position="1572"/>
        <end position="1673"/>
    </location>
</feature>
<keyword evidence="7" id="KW-0677">Repeat</keyword>
<feature type="region of interest" description="Disordered" evidence="19">
    <location>
        <begin position="919"/>
        <end position="946"/>
    </location>
</feature>
<feature type="region of interest" description="Disordered" evidence="19">
    <location>
        <begin position="1255"/>
        <end position="1447"/>
    </location>
</feature>
<dbReference type="GO" id="GO:0140005">
    <property type="term" value="F:histone H4K20me2 reader activity"/>
    <property type="evidence" value="ECO:0007669"/>
    <property type="project" value="UniProtKB-ARBA"/>
</dbReference>
<evidence type="ECO:0000256" key="17">
    <source>
        <dbReference type="ARBA" id="ARBA00023328"/>
    </source>
</evidence>
<dbReference type="Gene3D" id="2.30.30.30">
    <property type="match status" value="1"/>
</dbReference>
<dbReference type="CDD" id="cd17745">
    <property type="entry name" value="BRCT_p53bp1_rpt1"/>
    <property type="match status" value="1"/>
</dbReference>
<name>A0A8T3D194_9TELE</name>
<feature type="compositionally biased region" description="Low complexity" evidence="19">
    <location>
        <begin position="881"/>
        <end position="892"/>
    </location>
</feature>
<dbReference type="Gene3D" id="2.30.30.140">
    <property type="match status" value="1"/>
</dbReference>
<evidence type="ECO:0000256" key="7">
    <source>
        <dbReference type="ARBA" id="ARBA00022737"/>
    </source>
</evidence>
<dbReference type="SMART" id="SM00292">
    <property type="entry name" value="BRCT"/>
    <property type="match status" value="2"/>
</dbReference>
<feature type="region of interest" description="Disordered" evidence="19">
    <location>
        <begin position="324"/>
        <end position="407"/>
    </location>
</feature>